<dbReference type="InterPro" id="IPR000210">
    <property type="entry name" value="BTB/POZ_dom"/>
</dbReference>
<dbReference type="Proteomes" id="UP000022910">
    <property type="component" value="Unassembled WGS sequence"/>
</dbReference>
<dbReference type="Pfam" id="PF00651">
    <property type="entry name" value="BTB"/>
    <property type="match status" value="1"/>
</dbReference>
<dbReference type="InterPro" id="IPR003877">
    <property type="entry name" value="SPRY_dom"/>
</dbReference>
<dbReference type="PANTHER" id="PTHR24413">
    <property type="entry name" value="SPECKLE-TYPE POZ PROTEIN"/>
    <property type="match status" value="1"/>
</dbReference>
<evidence type="ECO:0000313" key="3">
    <source>
        <dbReference type="EMBL" id="EXX74157.1"/>
    </source>
</evidence>
<comment type="caution">
    <text evidence="3">The sequence shown here is derived from an EMBL/GenBank/DDBJ whole genome shotgun (WGS) entry which is preliminary data.</text>
</comment>
<organism evidence="3 4">
    <name type="scientific">Rhizophagus irregularis (strain DAOM 197198w)</name>
    <name type="common">Glomus intraradices</name>
    <dbReference type="NCBI Taxonomy" id="1432141"/>
    <lineage>
        <taxon>Eukaryota</taxon>
        <taxon>Fungi</taxon>
        <taxon>Fungi incertae sedis</taxon>
        <taxon>Mucoromycota</taxon>
        <taxon>Glomeromycotina</taxon>
        <taxon>Glomeromycetes</taxon>
        <taxon>Glomerales</taxon>
        <taxon>Glomeraceae</taxon>
        <taxon>Rhizophagus</taxon>
    </lineage>
</organism>
<name>A0A015JXD5_RHIIW</name>
<dbReference type="AlphaFoldDB" id="A0A015JXD5"/>
<dbReference type="PROSITE" id="PS50097">
    <property type="entry name" value="BTB"/>
    <property type="match status" value="1"/>
</dbReference>
<dbReference type="SUPFAM" id="SSF54695">
    <property type="entry name" value="POZ domain"/>
    <property type="match status" value="1"/>
</dbReference>
<keyword evidence="4" id="KW-1185">Reference proteome</keyword>
<dbReference type="SMART" id="SM00225">
    <property type="entry name" value="BTB"/>
    <property type="match status" value="1"/>
</dbReference>
<evidence type="ECO:0000259" key="2">
    <source>
        <dbReference type="PROSITE" id="PS50188"/>
    </source>
</evidence>
<dbReference type="SMART" id="SM00449">
    <property type="entry name" value="SPRY"/>
    <property type="match status" value="1"/>
</dbReference>
<dbReference type="InterPro" id="IPR011333">
    <property type="entry name" value="SKP1/BTB/POZ_sf"/>
</dbReference>
<dbReference type="HOGENOM" id="CLU_027011_1_0_1"/>
<dbReference type="PROSITE" id="PS50188">
    <property type="entry name" value="B302_SPRY"/>
    <property type="match status" value="1"/>
</dbReference>
<proteinExistence type="predicted"/>
<evidence type="ECO:0000259" key="1">
    <source>
        <dbReference type="PROSITE" id="PS50097"/>
    </source>
</evidence>
<reference evidence="3 4" key="1">
    <citation type="submission" date="2014-02" db="EMBL/GenBank/DDBJ databases">
        <title>Single nucleus genome sequencing reveals high similarity among nuclei of an endomycorrhizal fungus.</title>
        <authorList>
            <person name="Lin K."/>
            <person name="Geurts R."/>
            <person name="Zhang Z."/>
            <person name="Limpens E."/>
            <person name="Saunders D.G."/>
            <person name="Mu D."/>
            <person name="Pang E."/>
            <person name="Cao H."/>
            <person name="Cha H."/>
            <person name="Lin T."/>
            <person name="Zhou Q."/>
            <person name="Shang Y."/>
            <person name="Li Y."/>
            <person name="Ivanov S."/>
            <person name="Sharma T."/>
            <person name="Velzen R.V."/>
            <person name="Ruijter N.D."/>
            <person name="Aanen D.K."/>
            <person name="Win J."/>
            <person name="Kamoun S."/>
            <person name="Bisseling T."/>
            <person name="Huang S."/>
        </authorList>
    </citation>
    <scope>NUCLEOTIDE SEQUENCE [LARGE SCALE GENOMIC DNA]</scope>
    <source>
        <strain evidence="4">DAOM197198w</strain>
    </source>
</reference>
<dbReference type="OrthoDB" id="6359816at2759"/>
<gene>
    <name evidence="3" type="ORF">RirG_053740</name>
</gene>
<dbReference type="EMBL" id="JEMT01013192">
    <property type="protein sequence ID" value="EXX74157.1"/>
    <property type="molecule type" value="Genomic_DNA"/>
</dbReference>
<dbReference type="Gene3D" id="3.30.710.10">
    <property type="entry name" value="Potassium Channel Kv1.1, Chain A"/>
    <property type="match status" value="1"/>
</dbReference>
<dbReference type="Gene3D" id="2.60.120.920">
    <property type="match status" value="1"/>
</dbReference>
<dbReference type="CDD" id="cd11709">
    <property type="entry name" value="SPRY"/>
    <property type="match status" value="1"/>
</dbReference>
<dbReference type="Pfam" id="PF00622">
    <property type="entry name" value="SPRY"/>
    <property type="match status" value="1"/>
</dbReference>
<dbReference type="InterPro" id="IPR001870">
    <property type="entry name" value="B30.2/SPRY"/>
</dbReference>
<dbReference type="InterPro" id="IPR043136">
    <property type="entry name" value="B30.2/SPRY_sf"/>
</dbReference>
<protein>
    <recommendedName>
        <fullName evidence="5">Btb/poz domain containing protein</fullName>
    </recommendedName>
</protein>
<accession>A0A015JXD5</accession>
<feature type="domain" description="BTB" evidence="1">
    <location>
        <begin position="21"/>
        <end position="84"/>
    </location>
</feature>
<dbReference type="SUPFAM" id="SSF49899">
    <property type="entry name" value="Concanavalin A-like lectins/glucanases"/>
    <property type="match status" value="1"/>
</dbReference>
<evidence type="ECO:0000313" key="4">
    <source>
        <dbReference type="Proteomes" id="UP000022910"/>
    </source>
</evidence>
<sequence length="469" mass="53230">MTRGHSLVKDLSMLIDNSKYSDIEIICEDGVKIYGCKAILASRSEVFDRMLYNGMKESYEKQIFFPEINSSSMKVVMEFLYTGRNVGDLLTSDNIVGTYHAADYLQLPDLQDSIVETLKESLNQRYYGVVPELLSESIEKMSESAENSFLSLLTESVAKISLNTIDYSRLSFEAFQYLLSYTFNKEKPFATPEYEVLRFGAIRAAYQISNDAATSLKIRLPTLEKMGCPRKIDSKIYDGEFIINRSKIAELLTNLVDLIDFRRIDGKILKEIIDPLEIVPVDVIINAYRFLIKNKNLPATRGIPYTDDKSGYVWDKQASGSQLSVERNGAVVRAIRGCLTHQNVRASIEIFDLGIYEWDVIIEKSCTYAWIGICSSEEFNYECFVGVQASGWVFGSNGLCYNNNHCINYGTTFGEGDIITVHLNMDNRTCAFSINGKKFPTVCSWTNLPPKVYPMVSLKYPGKFRIQRH</sequence>
<dbReference type="InterPro" id="IPR013320">
    <property type="entry name" value="ConA-like_dom_sf"/>
</dbReference>
<feature type="domain" description="B30.2/SPRY" evidence="2">
    <location>
        <begin position="292"/>
        <end position="469"/>
    </location>
</feature>
<evidence type="ECO:0008006" key="5">
    <source>
        <dbReference type="Google" id="ProtNLM"/>
    </source>
</evidence>